<dbReference type="Gene3D" id="3.50.50.60">
    <property type="entry name" value="FAD/NAD(P)-binding domain"/>
    <property type="match status" value="1"/>
</dbReference>
<dbReference type="PIRSF" id="PIRSF037514">
    <property type="entry name" value="Rab_ger_ger_transf_A_fun"/>
    <property type="match status" value="1"/>
</dbReference>
<dbReference type="InterPro" id="IPR018203">
    <property type="entry name" value="GDP_dissociation_inhibitor"/>
</dbReference>
<evidence type="ECO:0000313" key="5">
    <source>
        <dbReference type="EMBL" id="SSD61453.1"/>
    </source>
</evidence>
<keyword evidence="6" id="KW-1185">Reference proteome</keyword>
<organism evidence="5 6">
    <name type="scientific">Saccharomycodes ludwigii</name>
    <dbReference type="NCBI Taxonomy" id="36035"/>
    <lineage>
        <taxon>Eukaryota</taxon>
        <taxon>Fungi</taxon>
        <taxon>Dikarya</taxon>
        <taxon>Ascomycota</taxon>
        <taxon>Saccharomycotina</taxon>
        <taxon>Saccharomycetes</taxon>
        <taxon>Saccharomycodales</taxon>
        <taxon>Saccharomycodaceae</taxon>
        <taxon>Saccharomycodes</taxon>
    </lineage>
</organism>
<evidence type="ECO:0000256" key="1">
    <source>
        <dbReference type="ARBA" id="ARBA00005593"/>
    </source>
</evidence>
<evidence type="ECO:0000256" key="2">
    <source>
        <dbReference type="ARBA" id="ARBA00060123"/>
    </source>
</evidence>
<keyword evidence="5" id="KW-0808">Transferase</keyword>
<dbReference type="GO" id="GO:0016740">
    <property type="term" value="F:transferase activity"/>
    <property type="evidence" value="ECO:0007669"/>
    <property type="project" value="UniProtKB-KW"/>
</dbReference>
<dbReference type="Pfam" id="PF00996">
    <property type="entry name" value="GDI"/>
    <property type="match status" value="1"/>
</dbReference>
<dbReference type="PRINTS" id="PR00894">
    <property type="entry name" value="YEASTMRS6P"/>
</dbReference>
<dbReference type="EMBL" id="UFAJ01000708">
    <property type="protein sequence ID" value="SSD61453.1"/>
    <property type="molecule type" value="Genomic_DNA"/>
</dbReference>
<evidence type="ECO:0000313" key="6">
    <source>
        <dbReference type="Proteomes" id="UP000262825"/>
    </source>
</evidence>
<dbReference type="AlphaFoldDB" id="A0A376B9U7"/>
<dbReference type="GO" id="GO:0005829">
    <property type="term" value="C:cytosol"/>
    <property type="evidence" value="ECO:0007669"/>
    <property type="project" value="TreeGrafter"/>
</dbReference>
<dbReference type="VEuPathDB" id="FungiDB:SCODWIG_03214"/>
<evidence type="ECO:0000256" key="4">
    <source>
        <dbReference type="PIRNR" id="PIRNR037514"/>
    </source>
</evidence>
<dbReference type="FunFam" id="1.10.405.10:FF:000003">
    <property type="entry name" value="Rab proteins geranylgeranyltransferase component A"/>
    <property type="match status" value="1"/>
</dbReference>
<dbReference type="GO" id="GO:0005092">
    <property type="term" value="F:GDP-dissociation inhibitor activity"/>
    <property type="evidence" value="ECO:0007669"/>
    <property type="project" value="UniProtKB-UniRule"/>
</dbReference>
<dbReference type="GO" id="GO:0007264">
    <property type="term" value="P:small GTPase-mediated signal transduction"/>
    <property type="evidence" value="ECO:0007669"/>
    <property type="project" value="UniProtKB-UniRule"/>
</dbReference>
<dbReference type="PANTHER" id="PTHR11787:SF4">
    <property type="entry name" value="CHM, RAB ESCORT PROTEIN 1"/>
    <property type="match status" value="1"/>
</dbReference>
<proteinExistence type="inferred from homology"/>
<protein>
    <recommendedName>
        <fullName evidence="3 4">Rab proteins geranylgeranyltransferase component A</fullName>
    </recommendedName>
</protein>
<dbReference type="PANTHER" id="PTHR11787">
    <property type="entry name" value="RAB GDP-DISSOCIATION INHIBITOR"/>
    <property type="match status" value="1"/>
</dbReference>
<accession>A0A376B9U7</accession>
<dbReference type="GO" id="GO:0005968">
    <property type="term" value="C:Rab-protein geranylgeranyltransferase complex"/>
    <property type="evidence" value="ECO:0007669"/>
    <property type="project" value="TreeGrafter"/>
</dbReference>
<comment type="similarity">
    <text evidence="1 4">Belongs to the Rab GDI family.</text>
</comment>
<dbReference type="InterPro" id="IPR036188">
    <property type="entry name" value="FAD/NAD-bd_sf"/>
</dbReference>
<sequence>MAVVKERRASMAERKPSFIGKESPMIIPHLAGMEDPLPEKTPEEVDVVIVGTGLIQSILAAALSWQGSHVLHIDKNEYYGDTTPTLTIEQLTQWVRNVNKGLIPFYTNAQIYVSSDKIGKNYASRDFGIDLVPKVLFAQSDMLTLLVKSRVYQYMEFMPLSNFHTFENDSFEKLTNTKQEIFTDQTIPLMTKRNLMRFLKFVLNWENYPEIWEGYSNKSMAEFLSEKFKLNQTQSSELIFSIGLCYNNDVATPQCLQRIRRYLASFDIYGAFPVLFSKYGSAGEISQGFCRSAAVGGATYKLNTALESYDPTTKIVKFSDGSKVHVSERVVVSPTQTPDPKSKNIPKQNYKIHRLVVAIEKDCKQWFGEQESATVVVFPPGSLNGENFEAVQAIIFGSNSEICPQGTNLWYLTSVEKGENGKRLLDLALKTMLKSISRESIEVDDNVVKFDNKTGSPVINEKYLKEELNELVEPKILMKCYFEQYTSTCPFSIAQPEIFKTQKKDTTDDTTNGNKDNGVIYSPMPSSEISYDGAITAAKVLYETIVGSDDDFFDVDFEDEDITTTNNNRMSYSESAITDDEGEEDDIIMKN</sequence>
<name>A0A376B9U7_9ASCO</name>
<dbReference type="PRINTS" id="PR00891">
    <property type="entry name" value="RABGDIREP"/>
</dbReference>
<dbReference type="InterPro" id="IPR017230">
    <property type="entry name" value="Mrs6"/>
</dbReference>
<dbReference type="SUPFAM" id="SSF54373">
    <property type="entry name" value="FAD-linked reductases, C-terminal domain"/>
    <property type="match status" value="1"/>
</dbReference>
<comment type="function">
    <text evidence="2 4">Substrate-binding subunit (component A) of the Rab geranylgeranyltransferase (GGTase) complex. Binds unprenylated Rab proteins and presents the substrate peptide to the catalytic component B. The component A is thought to be regenerated by transferring its prenylated Rab back to the donor membrane.</text>
</comment>
<evidence type="ECO:0000256" key="3">
    <source>
        <dbReference type="ARBA" id="ARBA00072236"/>
    </source>
</evidence>
<dbReference type="Proteomes" id="UP000262825">
    <property type="component" value="Unassembled WGS sequence"/>
</dbReference>
<dbReference type="GO" id="GO:0016192">
    <property type="term" value="P:vesicle-mediated transport"/>
    <property type="evidence" value="ECO:0007669"/>
    <property type="project" value="TreeGrafter"/>
</dbReference>
<dbReference type="SUPFAM" id="SSF51905">
    <property type="entry name" value="FAD/NAD(P)-binding domain"/>
    <property type="match status" value="1"/>
</dbReference>
<dbReference type="Gene3D" id="1.10.405.10">
    <property type="entry name" value="Guanine Nucleotide Dissociation Inhibitor, domain 1"/>
    <property type="match status" value="1"/>
</dbReference>
<gene>
    <name evidence="5" type="ORF">SCODWIG_03214</name>
</gene>
<reference evidence="6" key="1">
    <citation type="submission" date="2018-06" db="EMBL/GenBank/DDBJ databases">
        <authorList>
            <person name="Guldener U."/>
        </authorList>
    </citation>
    <scope>NUCLEOTIDE SEQUENCE [LARGE SCALE GENOMIC DNA]</scope>
    <source>
        <strain evidence="6">UTAD17</strain>
    </source>
</reference>
<dbReference type="Gene3D" id="3.30.519.10">
    <property type="entry name" value="Guanine Nucleotide Dissociation Inhibitor, domain 2"/>
    <property type="match status" value="1"/>
</dbReference>
<dbReference type="GO" id="GO:0005634">
    <property type="term" value="C:nucleus"/>
    <property type="evidence" value="ECO:0007669"/>
    <property type="project" value="TreeGrafter"/>
</dbReference>